<keyword evidence="4" id="KW-1185">Reference proteome</keyword>
<proteinExistence type="predicted"/>
<dbReference type="OrthoDB" id="5644060at2"/>
<evidence type="ECO:0000313" key="5">
    <source>
        <dbReference type="Proteomes" id="UP000254476"/>
    </source>
</evidence>
<dbReference type="Proteomes" id="UP000054691">
    <property type="component" value="Unassembled WGS sequence"/>
</dbReference>
<evidence type="ECO:0000313" key="4">
    <source>
        <dbReference type="Proteomes" id="UP000054691"/>
    </source>
</evidence>
<sequence>MPNPISLKDQCCHTFALSGDVTGKRDINKLFEDLTNRIGYRYNFGEGLNAQQLFRVRQETMQRIATLRDDTYLKVDDLYLCGGFREGQVSPEHMWIEDRTNNCTYDTMIHRSIVKVNAVGVDGEPFQTGCESSPFEGDEIFRVKVSGYTAGQVAALYPSLLKSKSSFFSGDKEHREKNSERHENTPNNTI</sequence>
<evidence type="ECO:0000256" key="1">
    <source>
        <dbReference type="SAM" id="MobiDB-lite"/>
    </source>
</evidence>
<dbReference type="AlphaFoldDB" id="A0A378J4T4"/>
<accession>A0A378J4T4</accession>
<reference evidence="3 5" key="2">
    <citation type="submission" date="2018-06" db="EMBL/GenBank/DDBJ databases">
        <authorList>
            <consortium name="Pathogen Informatics"/>
            <person name="Doyle S."/>
        </authorList>
    </citation>
    <scope>NUCLEOTIDE SEQUENCE [LARGE SCALE GENOMIC DNA]</scope>
    <source>
        <strain evidence="3 5">NCTC12388</strain>
    </source>
</reference>
<protein>
    <submittedName>
        <fullName evidence="3">Uncharacterized protein</fullName>
    </submittedName>
</protein>
<feature type="region of interest" description="Disordered" evidence="1">
    <location>
        <begin position="171"/>
        <end position="190"/>
    </location>
</feature>
<evidence type="ECO:0000313" key="3">
    <source>
        <dbReference type="EMBL" id="STX42416.1"/>
    </source>
</evidence>
<feature type="compositionally biased region" description="Basic and acidic residues" evidence="1">
    <location>
        <begin position="171"/>
        <end position="184"/>
    </location>
</feature>
<evidence type="ECO:0000313" key="2">
    <source>
        <dbReference type="EMBL" id="KTD05920.1"/>
    </source>
</evidence>
<dbReference type="EMBL" id="LNYE01000029">
    <property type="protein sequence ID" value="KTD05920.1"/>
    <property type="molecule type" value="Genomic_DNA"/>
</dbReference>
<dbReference type="RefSeq" id="WP_058499802.1">
    <property type="nucleotide sequence ID" value="NZ_CAAAHW010000002.1"/>
</dbReference>
<organism evidence="3 5">
    <name type="scientific">Legionella gratiana</name>
    <dbReference type="NCBI Taxonomy" id="45066"/>
    <lineage>
        <taxon>Bacteria</taxon>
        <taxon>Pseudomonadati</taxon>
        <taxon>Pseudomonadota</taxon>
        <taxon>Gammaproteobacteria</taxon>
        <taxon>Legionellales</taxon>
        <taxon>Legionellaceae</taxon>
        <taxon>Legionella</taxon>
    </lineage>
</organism>
<name>A0A378J4T4_9GAMM</name>
<dbReference type="Proteomes" id="UP000254476">
    <property type="component" value="Unassembled WGS sequence"/>
</dbReference>
<reference evidence="2 4" key="1">
    <citation type="submission" date="2015-11" db="EMBL/GenBank/DDBJ databases">
        <title>Genomic analysis of 38 Legionella species identifies large and diverse effector repertoires.</title>
        <authorList>
            <person name="Burstein D."/>
            <person name="Amaro F."/>
            <person name="Zusman T."/>
            <person name="Lifshitz Z."/>
            <person name="Cohen O."/>
            <person name="Gilbert J.A."/>
            <person name="Pupko T."/>
            <person name="Shuman H.A."/>
            <person name="Segal G."/>
        </authorList>
    </citation>
    <scope>NUCLEOTIDE SEQUENCE [LARGE SCALE GENOMIC DNA]</scope>
    <source>
        <strain evidence="2 4">Lyon 8420412</strain>
    </source>
</reference>
<gene>
    <name evidence="2" type="ORF">Lgra_2697</name>
    <name evidence="3" type="ORF">NCTC12388_00653</name>
</gene>
<dbReference type="EMBL" id="UGOB01000001">
    <property type="protein sequence ID" value="STX42416.1"/>
    <property type="molecule type" value="Genomic_DNA"/>
</dbReference>